<dbReference type="Gene3D" id="1.10.1760.20">
    <property type="match status" value="1"/>
</dbReference>
<dbReference type="NCBIfam" id="TIGR04518">
    <property type="entry name" value="ECF_S_folT_fam"/>
    <property type="match status" value="1"/>
</dbReference>
<accession>A0A1L8TNM0</accession>
<dbReference type="AlphaFoldDB" id="A0A1L8TNM0"/>
<proteinExistence type="predicted"/>
<feature type="transmembrane region" description="Helical" evidence="1">
    <location>
        <begin position="113"/>
        <end position="132"/>
    </location>
</feature>
<keyword evidence="3" id="KW-1185">Reference proteome</keyword>
<keyword evidence="1" id="KW-0812">Transmembrane</keyword>
<feature type="transmembrane region" description="Helical" evidence="1">
    <location>
        <begin position="152"/>
        <end position="171"/>
    </location>
</feature>
<dbReference type="STRING" id="249189.RV04_GL001687"/>
<keyword evidence="1" id="KW-1133">Transmembrane helix</keyword>
<name>A0A1L8TNM0_9ENTE</name>
<dbReference type="InterPro" id="IPR024529">
    <property type="entry name" value="ECF_trnsprt_substrate-spec"/>
</dbReference>
<feature type="transmembrane region" description="Helical" evidence="1">
    <location>
        <begin position="79"/>
        <end position="101"/>
    </location>
</feature>
<sequence>MLEMKNQKKHLDARSITTMALLIAMMVTLSRLLGIETQFLKISFTFIPEIIMGMLFGSLWTGIGSVIADFIGMALFSKAAFFIGFTINAFLEGAIYGYFFYKKEITWKNSIQSVLTTTILINLILTPLWLAMMYHVPLNSWLIWAPRLIKTVIWIPIQTIITYFLGGVLPYKQWIARFNRAH</sequence>
<protein>
    <submittedName>
        <fullName evidence="2">Membrane protein</fullName>
    </submittedName>
</protein>
<dbReference type="Pfam" id="PF12822">
    <property type="entry name" value="ECF_trnsprt"/>
    <property type="match status" value="1"/>
</dbReference>
<evidence type="ECO:0000313" key="3">
    <source>
        <dbReference type="Proteomes" id="UP000182077"/>
    </source>
</evidence>
<dbReference type="InterPro" id="IPR030949">
    <property type="entry name" value="ECF_S_folate_fam"/>
</dbReference>
<feature type="transmembrane region" description="Helical" evidence="1">
    <location>
        <begin position="46"/>
        <end position="67"/>
    </location>
</feature>
<dbReference type="EMBL" id="JXKQ01000004">
    <property type="protein sequence ID" value="OJG45921.1"/>
    <property type="molecule type" value="Genomic_DNA"/>
</dbReference>
<gene>
    <name evidence="2" type="ORF">RV04_GL001687</name>
</gene>
<evidence type="ECO:0000256" key="1">
    <source>
        <dbReference type="SAM" id="Phobius"/>
    </source>
</evidence>
<comment type="caution">
    <text evidence="2">The sequence shown here is derived from an EMBL/GenBank/DDBJ whole genome shotgun (WGS) entry which is preliminary data.</text>
</comment>
<reference evidence="2 3" key="1">
    <citation type="submission" date="2014-12" db="EMBL/GenBank/DDBJ databases">
        <title>Draft genome sequences of 29 type strains of Enterococci.</title>
        <authorList>
            <person name="Zhong Z."/>
            <person name="Sun Z."/>
            <person name="Liu W."/>
            <person name="Zhang W."/>
            <person name="Zhang H."/>
        </authorList>
    </citation>
    <scope>NUCLEOTIDE SEQUENCE [LARGE SCALE GENOMIC DNA]</scope>
    <source>
        <strain evidence="2 3">DSM 17122</strain>
    </source>
</reference>
<dbReference type="GO" id="GO:0022857">
    <property type="term" value="F:transmembrane transporter activity"/>
    <property type="evidence" value="ECO:0007669"/>
    <property type="project" value="InterPro"/>
</dbReference>
<evidence type="ECO:0000313" key="2">
    <source>
        <dbReference type="EMBL" id="OJG45921.1"/>
    </source>
</evidence>
<keyword evidence="1" id="KW-0472">Membrane</keyword>
<feature type="transmembrane region" description="Helical" evidence="1">
    <location>
        <begin position="15"/>
        <end position="34"/>
    </location>
</feature>
<dbReference type="RefSeq" id="WP_071857579.1">
    <property type="nucleotide sequence ID" value="NZ_JBHSHK010000009.1"/>
</dbReference>
<dbReference type="Proteomes" id="UP000182077">
    <property type="component" value="Unassembled WGS sequence"/>
</dbReference>
<organism evidence="2 3">
    <name type="scientific">Enterococcus hermanniensis</name>
    <dbReference type="NCBI Taxonomy" id="249189"/>
    <lineage>
        <taxon>Bacteria</taxon>
        <taxon>Bacillati</taxon>
        <taxon>Bacillota</taxon>
        <taxon>Bacilli</taxon>
        <taxon>Lactobacillales</taxon>
        <taxon>Enterococcaceae</taxon>
        <taxon>Enterococcus</taxon>
    </lineage>
</organism>
<dbReference type="OrthoDB" id="4624at2"/>